<proteinExistence type="predicted"/>
<name>A0ABR2HZ11_9PEZI</name>
<keyword evidence="4" id="KW-1185">Reference proteome</keyword>
<feature type="transmembrane region" description="Helical" evidence="2">
    <location>
        <begin position="138"/>
        <end position="158"/>
    </location>
</feature>
<organism evidence="3 4">
    <name type="scientific">Apiospora arundinis</name>
    <dbReference type="NCBI Taxonomy" id="335852"/>
    <lineage>
        <taxon>Eukaryota</taxon>
        <taxon>Fungi</taxon>
        <taxon>Dikarya</taxon>
        <taxon>Ascomycota</taxon>
        <taxon>Pezizomycotina</taxon>
        <taxon>Sordariomycetes</taxon>
        <taxon>Xylariomycetidae</taxon>
        <taxon>Amphisphaeriales</taxon>
        <taxon>Apiosporaceae</taxon>
        <taxon>Apiospora</taxon>
    </lineage>
</organism>
<feature type="transmembrane region" description="Helical" evidence="2">
    <location>
        <begin position="78"/>
        <end position="98"/>
    </location>
</feature>
<feature type="transmembrane region" description="Helical" evidence="2">
    <location>
        <begin position="14"/>
        <end position="32"/>
    </location>
</feature>
<evidence type="ECO:0000313" key="4">
    <source>
        <dbReference type="Proteomes" id="UP001390339"/>
    </source>
</evidence>
<dbReference type="EMBL" id="JAPCWZ010000007">
    <property type="protein sequence ID" value="KAK8855334.1"/>
    <property type="molecule type" value="Genomic_DNA"/>
</dbReference>
<feature type="transmembrane region" description="Helical" evidence="2">
    <location>
        <begin position="110"/>
        <end position="132"/>
    </location>
</feature>
<feature type="transmembrane region" description="Helical" evidence="2">
    <location>
        <begin position="170"/>
        <end position="190"/>
    </location>
</feature>
<keyword evidence="2" id="KW-0472">Membrane</keyword>
<evidence type="ECO:0000256" key="1">
    <source>
        <dbReference type="SAM" id="MobiDB-lite"/>
    </source>
</evidence>
<accession>A0ABR2HZ11</accession>
<protein>
    <submittedName>
        <fullName evidence="3">Uncharacterized protein</fullName>
    </submittedName>
</protein>
<comment type="caution">
    <text evidence="3">The sequence shown here is derived from an EMBL/GenBank/DDBJ whole genome shotgun (WGS) entry which is preliminary data.</text>
</comment>
<feature type="region of interest" description="Disordered" evidence="1">
    <location>
        <begin position="228"/>
        <end position="258"/>
    </location>
</feature>
<dbReference type="Proteomes" id="UP001390339">
    <property type="component" value="Unassembled WGS sequence"/>
</dbReference>
<sequence>MDFSHDTAQLLDAFFAYGAVVVFQGIYFWLKFRGALHVPDRLRLWFLVSLGCLLAVLGLVLSILTFRVAPTTAEATVTGWKVSSVFSICCTEIFEVLYPLSYGRATHHTVYILWIGIAVQVAFVGPAVWLLVKHQTEILTAVPVASHITFVALTIYSLRFDNEVIPTGLAWFEVATGVFASVMSVGLNWVPHKVAAQCFLCMFIISYKMYRGADDGDDGDDDLDLALWDPSDNRAGSGPRDPSKHCAESGSCDSSGNRAESAYRHLEGRLKPTLEIHRECAIKQTSHQLPEDLFVKPGDDEKWERCFVQTSHFSMFQPVIESTPQLHAVGEIPDTQYFELAACQRWVQSSIDIGFPFLLASESGLQYDVSKPSQGEINVQGVLSASEIARRRFVRNAVDATFSGKHGQGLDDYYRVHTRDPRLLAPIKWACVLRDILVSQGSNPTIFRRFLQHLVFVVLHSFKDLEDTPAREVIQRKEDAWTERLRKLREGKTERPVDNPRAEMQLASLLQGVFESASDHISLSPQCFDMNLSAKDNLLHFRSLFSSYPHYDGQGEPVPMGSYEEARIRQALLQCRMYEDKVPELVGLQEQICKYVPVGFPDTGNLPADLVLRIPHGYVNAIRLQIARVYRDLPLLQKPENDMLILLCYYALSPADAATWKGKQQWNR</sequence>
<reference evidence="3 4" key="1">
    <citation type="journal article" date="2024" name="IMA Fungus">
        <title>Apiospora arundinis, a panoply of carbohydrate-active enzymes and secondary metabolites.</title>
        <authorList>
            <person name="Sorensen T."/>
            <person name="Petersen C."/>
            <person name="Muurmann A.T."/>
            <person name="Christiansen J.V."/>
            <person name="Brundto M.L."/>
            <person name="Overgaard C.K."/>
            <person name="Boysen A.T."/>
            <person name="Wollenberg R.D."/>
            <person name="Larsen T.O."/>
            <person name="Sorensen J.L."/>
            <person name="Nielsen K.L."/>
            <person name="Sondergaard T.E."/>
        </authorList>
    </citation>
    <scope>NUCLEOTIDE SEQUENCE [LARGE SCALE GENOMIC DNA]</scope>
    <source>
        <strain evidence="3 4">AAU 773</strain>
    </source>
</reference>
<gene>
    <name evidence="3" type="ORF">PGQ11_011246</name>
</gene>
<evidence type="ECO:0000313" key="3">
    <source>
        <dbReference type="EMBL" id="KAK8855334.1"/>
    </source>
</evidence>
<evidence type="ECO:0000256" key="2">
    <source>
        <dbReference type="SAM" id="Phobius"/>
    </source>
</evidence>
<keyword evidence="2" id="KW-0812">Transmembrane</keyword>
<feature type="transmembrane region" description="Helical" evidence="2">
    <location>
        <begin position="44"/>
        <end position="66"/>
    </location>
</feature>
<keyword evidence="2" id="KW-1133">Transmembrane helix</keyword>